<evidence type="ECO:0000313" key="2">
    <source>
        <dbReference type="Proteomes" id="UP001596226"/>
    </source>
</evidence>
<organism evidence="1 2">
    <name type="scientific">Micromonospora vulcania</name>
    <dbReference type="NCBI Taxonomy" id="1441873"/>
    <lineage>
        <taxon>Bacteria</taxon>
        <taxon>Bacillati</taxon>
        <taxon>Actinomycetota</taxon>
        <taxon>Actinomycetes</taxon>
        <taxon>Micromonosporales</taxon>
        <taxon>Micromonosporaceae</taxon>
        <taxon>Micromonospora</taxon>
    </lineage>
</organism>
<gene>
    <name evidence="1" type="ORF">ACFQGL_09160</name>
</gene>
<sequence length="45" mass="5026">MDSGGPTGPHEVIPSSTPRLVDMIIHPYARHVLWRGLEARGYQRA</sequence>
<evidence type="ECO:0000313" key="1">
    <source>
        <dbReference type="EMBL" id="MFC5923509.1"/>
    </source>
</evidence>
<keyword evidence="2" id="KW-1185">Reference proteome</keyword>
<dbReference type="RefSeq" id="WP_377508326.1">
    <property type="nucleotide sequence ID" value="NZ_JBHSQS010000004.1"/>
</dbReference>
<name>A0ABW1H1H6_9ACTN</name>
<accession>A0ABW1H1H6</accession>
<protein>
    <submittedName>
        <fullName evidence="1">Uncharacterized protein</fullName>
    </submittedName>
</protein>
<reference evidence="2" key="1">
    <citation type="journal article" date="2019" name="Int. J. Syst. Evol. Microbiol.">
        <title>The Global Catalogue of Microorganisms (GCM) 10K type strain sequencing project: providing services to taxonomists for standard genome sequencing and annotation.</title>
        <authorList>
            <consortium name="The Broad Institute Genomics Platform"/>
            <consortium name="The Broad Institute Genome Sequencing Center for Infectious Disease"/>
            <person name="Wu L."/>
            <person name="Ma J."/>
        </authorList>
    </citation>
    <scope>NUCLEOTIDE SEQUENCE [LARGE SCALE GENOMIC DNA]</scope>
    <source>
        <strain evidence="2">CGMCC 4.7144</strain>
    </source>
</reference>
<dbReference type="EMBL" id="JBHSQS010000004">
    <property type="protein sequence ID" value="MFC5923509.1"/>
    <property type="molecule type" value="Genomic_DNA"/>
</dbReference>
<dbReference type="Proteomes" id="UP001596226">
    <property type="component" value="Unassembled WGS sequence"/>
</dbReference>
<comment type="caution">
    <text evidence="1">The sequence shown here is derived from an EMBL/GenBank/DDBJ whole genome shotgun (WGS) entry which is preliminary data.</text>
</comment>
<proteinExistence type="predicted"/>